<dbReference type="EMBL" id="CP063361">
    <property type="protein sequence ID" value="UOD29727.1"/>
    <property type="molecule type" value="Genomic_DNA"/>
</dbReference>
<gene>
    <name evidence="1" type="ORF">INH39_30830</name>
</gene>
<organism evidence="1 2">
    <name type="scientific">Massilia violaceinigra</name>
    <dbReference type="NCBI Taxonomy" id="2045208"/>
    <lineage>
        <taxon>Bacteria</taxon>
        <taxon>Pseudomonadati</taxon>
        <taxon>Pseudomonadota</taxon>
        <taxon>Betaproteobacteria</taxon>
        <taxon>Burkholderiales</taxon>
        <taxon>Oxalobacteraceae</taxon>
        <taxon>Telluria group</taxon>
        <taxon>Massilia</taxon>
    </lineage>
</organism>
<protein>
    <recommendedName>
        <fullName evidence="3">Transposase</fullName>
    </recommendedName>
</protein>
<name>A0ABY4A4Y9_9BURK</name>
<proteinExistence type="predicted"/>
<reference evidence="1 2" key="1">
    <citation type="submission" date="2020-10" db="EMBL/GenBank/DDBJ databases">
        <title>Genome analysis of Massilia species.</title>
        <authorList>
            <person name="Jung D.-H."/>
        </authorList>
    </citation>
    <scope>NUCLEOTIDE SEQUENCE [LARGE SCALE GENOMIC DNA]</scope>
    <source>
        <strain evidence="2">sipir</strain>
    </source>
</reference>
<evidence type="ECO:0000313" key="2">
    <source>
        <dbReference type="Proteomes" id="UP000831532"/>
    </source>
</evidence>
<evidence type="ECO:0000313" key="1">
    <source>
        <dbReference type="EMBL" id="UOD29727.1"/>
    </source>
</evidence>
<dbReference type="Proteomes" id="UP000831532">
    <property type="component" value="Chromosome"/>
</dbReference>
<keyword evidence="2" id="KW-1185">Reference proteome</keyword>
<evidence type="ECO:0008006" key="3">
    <source>
        <dbReference type="Google" id="ProtNLM"/>
    </source>
</evidence>
<dbReference type="RefSeq" id="WP_243490989.1">
    <property type="nucleotide sequence ID" value="NZ_CP063361.1"/>
</dbReference>
<accession>A0ABY4A4Y9</accession>
<sequence length="107" mass="12198">MNAQLKQEVRDCTLDFVTAVRMTLRYEDEQLARLTALLTGLAEALRDQTMIDKDLAADLYELPKTVRNMFLSYDGPAESRPEIFDRLEDAWVDLDALVMDCLQPADA</sequence>